<organism evidence="6 7">
    <name type="scientific">Aureibaculum marinum</name>
    <dbReference type="NCBI Taxonomy" id="2487930"/>
    <lineage>
        <taxon>Bacteria</taxon>
        <taxon>Pseudomonadati</taxon>
        <taxon>Bacteroidota</taxon>
        <taxon>Flavobacteriia</taxon>
        <taxon>Flavobacteriales</taxon>
        <taxon>Flavobacteriaceae</taxon>
        <taxon>Aureibaculum</taxon>
    </lineage>
</organism>
<gene>
    <name evidence="6" type="ORF">EGM88_14225</name>
</gene>
<keyword evidence="7" id="KW-1185">Reference proteome</keyword>
<dbReference type="InterPro" id="IPR055557">
    <property type="entry name" value="DUF7133"/>
</dbReference>
<dbReference type="SUPFAM" id="SSF46626">
    <property type="entry name" value="Cytochrome c"/>
    <property type="match status" value="1"/>
</dbReference>
<evidence type="ECO:0000313" key="6">
    <source>
        <dbReference type="EMBL" id="RPD91798.1"/>
    </source>
</evidence>
<feature type="domain" description="Cytochrome c" evidence="5">
    <location>
        <begin position="608"/>
        <end position="702"/>
    </location>
</feature>
<evidence type="ECO:0000256" key="4">
    <source>
        <dbReference type="PROSITE-ProRule" id="PRU00433"/>
    </source>
</evidence>
<dbReference type="PANTHER" id="PTHR33546">
    <property type="entry name" value="LARGE, MULTIFUNCTIONAL SECRETED PROTEIN-RELATED"/>
    <property type="match status" value="1"/>
</dbReference>
<dbReference type="Proteomes" id="UP000270856">
    <property type="component" value="Unassembled WGS sequence"/>
</dbReference>
<comment type="caution">
    <text evidence="6">The sequence shown here is derived from an EMBL/GenBank/DDBJ whole genome shotgun (WGS) entry which is preliminary data.</text>
</comment>
<dbReference type="PANTHER" id="PTHR33546:SF1">
    <property type="entry name" value="LARGE, MULTIFUNCTIONAL SECRETED PROTEIN"/>
    <property type="match status" value="1"/>
</dbReference>
<name>A0A3N4N9R6_9FLAO</name>
<dbReference type="PROSITE" id="PS51007">
    <property type="entry name" value="CYTC"/>
    <property type="match status" value="1"/>
</dbReference>
<dbReference type="Pfam" id="PF00034">
    <property type="entry name" value="Cytochrom_C"/>
    <property type="match status" value="1"/>
</dbReference>
<dbReference type="EMBL" id="RPFJ01000049">
    <property type="protein sequence ID" value="RPD91798.1"/>
    <property type="molecule type" value="Genomic_DNA"/>
</dbReference>
<dbReference type="GO" id="GO:0046872">
    <property type="term" value="F:metal ion binding"/>
    <property type="evidence" value="ECO:0007669"/>
    <property type="project" value="UniProtKB-KW"/>
</dbReference>
<dbReference type="Gene3D" id="1.10.760.10">
    <property type="entry name" value="Cytochrome c-like domain"/>
    <property type="match status" value="1"/>
</dbReference>
<dbReference type="InterPro" id="IPR011989">
    <property type="entry name" value="ARM-like"/>
</dbReference>
<keyword evidence="3 4" id="KW-0408">Iron</keyword>
<dbReference type="AlphaFoldDB" id="A0A3N4N9R6"/>
<dbReference type="GO" id="GO:0020037">
    <property type="term" value="F:heme binding"/>
    <property type="evidence" value="ECO:0007669"/>
    <property type="project" value="InterPro"/>
</dbReference>
<dbReference type="Pfam" id="PF23500">
    <property type="entry name" value="DUF7133"/>
    <property type="match status" value="1"/>
</dbReference>
<reference evidence="6 7" key="1">
    <citation type="submission" date="2018-11" db="EMBL/GenBank/DDBJ databases">
        <title>Aureibaculum marinum gen. nov., sp. nov., a member of the family Flavobacteriaceae isolated from the Bohai Sea.</title>
        <authorList>
            <person name="Ji X."/>
        </authorList>
    </citation>
    <scope>NUCLEOTIDE SEQUENCE [LARGE SCALE GENOMIC DNA]</scope>
    <source>
        <strain evidence="6 7">BH-SD17</strain>
    </source>
</reference>
<protein>
    <submittedName>
        <fullName evidence="6">Dehydrogenase</fullName>
    </submittedName>
</protein>
<dbReference type="GO" id="GO:0009055">
    <property type="term" value="F:electron transfer activity"/>
    <property type="evidence" value="ECO:0007669"/>
    <property type="project" value="InterPro"/>
</dbReference>
<dbReference type="Gene3D" id="2.120.10.30">
    <property type="entry name" value="TolB, C-terminal domain"/>
    <property type="match status" value="1"/>
</dbReference>
<dbReference type="SUPFAM" id="SSF48371">
    <property type="entry name" value="ARM repeat"/>
    <property type="match status" value="1"/>
</dbReference>
<evidence type="ECO:0000313" key="7">
    <source>
        <dbReference type="Proteomes" id="UP000270856"/>
    </source>
</evidence>
<accession>A0A3N4N9R6</accession>
<dbReference type="PROSITE" id="PS51257">
    <property type="entry name" value="PROKAR_LIPOPROTEIN"/>
    <property type="match status" value="1"/>
</dbReference>
<sequence length="739" mass="83220">MKFFSCTVVSLVLFSCKPTVEEPVINLDGYKIEDGFQLEVIASEPLLEAPVAIDFDNQGRIWVVEMPGFFIGETTPNGSIKILEDLDNDGVADHAKIVLDSLVMPRALALVYDGLLYVEPPKLWFAELENDKVKNKVLVDSLYAPDGNPEHQPNGLLINIDNWIYSAKSNFRYQRKEGKWIKEPTSFRGQWGITKDNFGRLYFNDNSRQLLGDYVLPNRLIRNKYYTPKEGQNKLLTDDQRVYPIHPTPVNRGYIKGVLNQDSLLVHFTAACGPLVYRGNNFTDDYNQNAFVCEPAANLIKRNILEFNGIYTQANQAWQEREFLASTDEGFRPVNLSTGPDGNMYIVDMHRGVIQHHAYLSPYLRNISAKKKLDSIVDFGRILKVSKKDIPNQKVPILTNLSANKLVDLLKDSNGWLRDRAQQLIIFKNDKKVIPLLNELVKNVEHPLAQIHALYTLKGIDALSFETLIAVAKNSNAEVGAHAIILLESFLEKKHTNTVANLFNELLGKNSMIIDFYISTTLGGWASVDKEQFIPLITLLSWKYKNHKIFQEALISGFSNKNIALQMELIETIHAKNILFKDVLLKNINQFKDEKPNSLYVQIGPSKDARTNGAKLYSQICSACHNSGGEGIEGLAPPLLNSDYLKGNVEKLALVLLHGLQGPVTVSGKQYHFNSTMPGVINNEQVSDKDLSSIISYITNAFTNKQQHIDANKINALRSKKSKTGVEYSEAELKEMFTD</sequence>
<dbReference type="InterPro" id="IPR016024">
    <property type="entry name" value="ARM-type_fold"/>
</dbReference>
<evidence type="ECO:0000256" key="3">
    <source>
        <dbReference type="ARBA" id="ARBA00023004"/>
    </source>
</evidence>
<evidence type="ECO:0000259" key="5">
    <source>
        <dbReference type="PROSITE" id="PS51007"/>
    </source>
</evidence>
<keyword evidence="1 4" id="KW-0349">Heme</keyword>
<evidence type="ECO:0000256" key="2">
    <source>
        <dbReference type="ARBA" id="ARBA00022723"/>
    </source>
</evidence>
<dbReference type="OrthoDB" id="9808161at2"/>
<dbReference type="InterPro" id="IPR009056">
    <property type="entry name" value="Cyt_c-like_dom"/>
</dbReference>
<dbReference type="Gene3D" id="1.25.10.10">
    <property type="entry name" value="Leucine-rich Repeat Variant"/>
    <property type="match status" value="1"/>
</dbReference>
<keyword evidence="2 4" id="KW-0479">Metal-binding</keyword>
<evidence type="ECO:0000256" key="1">
    <source>
        <dbReference type="ARBA" id="ARBA00022617"/>
    </source>
</evidence>
<dbReference type="InterPro" id="IPR011042">
    <property type="entry name" value="6-blade_b-propeller_TolB-like"/>
</dbReference>
<dbReference type="InterPro" id="IPR036909">
    <property type="entry name" value="Cyt_c-like_dom_sf"/>
</dbReference>
<dbReference type="SUPFAM" id="SSF63829">
    <property type="entry name" value="Calcium-dependent phosphotriesterase"/>
    <property type="match status" value="1"/>
</dbReference>
<proteinExistence type="predicted"/>